<protein>
    <submittedName>
        <fullName evidence="2">Uncharacterized protein</fullName>
    </submittedName>
</protein>
<name>A0A660LCV4_9ACTN</name>
<keyword evidence="1" id="KW-1133">Transmembrane helix</keyword>
<proteinExistence type="predicted"/>
<keyword evidence="3" id="KW-1185">Reference proteome</keyword>
<feature type="transmembrane region" description="Helical" evidence="1">
    <location>
        <begin position="12"/>
        <end position="28"/>
    </location>
</feature>
<evidence type="ECO:0000313" key="2">
    <source>
        <dbReference type="EMBL" id="RKQ90521.1"/>
    </source>
</evidence>
<evidence type="ECO:0000256" key="1">
    <source>
        <dbReference type="SAM" id="Phobius"/>
    </source>
</evidence>
<keyword evidence="1" id="KW-0472">Membrane</keyword>
<evidence type="ECO:0000313" key="3">
    <source>
        <dbReference type="Proteomes" id="UP000278962"/>
    </source>
</evidence>
<dbReference type="AlphaFoldDB" id="A0A660LCV4"/>
<dbReference type="EMBL" id="RBIL01000001">
    <property type="protein sequence ID" value="RKQ90521.1"/>
    <property type="molecule type" value="Genomic_DNA"/>
</dbReference>
<organism evidence="2 3">
    <name type="scientific">Solirubrobacter pauli</name>
    <dbReference type="NCBI Taxonomy" id="166793"/>
    <lineage>
        <taxon>Bacteria</taxon>
        <taxon>Bacillati</taxon>
        <taxon>Actinomycetota</taxon>
        <taxon>Thermoleophilia</taxon>
        <taxon>Solirubrobacterales</taxon>
        <taxon>Solirubrobacteraceae</taxon>
        <taxon>Solirubrobacter</taxon>
    </lineage>
</organism>
<sequence>MDSVTLSEALNLAVAFFGIGLAMGHMLASRTR</sequence>
<comment type="caution">
    <text evidence="2">The sequence shown here is derived from an EMBL/GenBank/DDBJ whole genome shotgun (WGS) entry which is preliminary data.</text>
</comment>
<accession>A0A660LCV4</accession>
<reference evidence="2 3" key="1">
    <citation type="submission" date="2018-10" db="EMBL/GenBank/DDBJ databases">
        <title>Genomic Encyclopedia of Archaeal and Bacterial Type Strains, Phase II (KMG-II): from individual species to whole genera.</title>
        <authorList>
            <person name="Goeker M."/>
        </authorList>
    </citation>
    <scope>NUCLEOTIDE SEQUENCE [LARGE SCALE GENOMIC DNA]</scope>
    <source>
        <strain evidence="2 3">DSM 14954</strain>
    </source>
</reference>
<gene>
    <name evidence="2" type="ORF">C8N24_0326</name>
</gene>
<keyword evidence="1" id="KW-0812">Transmembrane</keyword>
<dbReference type="Proteomes" id="UP000278962">
    <property type="component" value="Unassembled WGS sequence"/>
</dbReference>